<dbReference type="InterPro" id="IPR013154">
    <property type="entry name" value="ADH-like_N"/>
</dbReference>
<keyword evidence="5" id="KW-0812">Transmembrane</keyword>
<dbReference type="PANTHER" id="PTHR45348">
    <property type="entry name" value="HYPOTHETICAL OXIDOREDUCTASE (EUROFUNG)"/>
    <property type="match status" value="1"/>
</dbReference>
<dbReference type="InterPro" id="IPR011032">
    <property type="entry name" value="GroES-like_sf"/>
</dbReference>
<dbReference type="Gene3D" id="3.90.180.10">
    <property type="entry name" value="Medium-chain alcohol dehydrogenases, catalytic domain"/>
    <property type="match status" value="1"/>
</dbReference>
<dbReference type="InterPro" id="IPR047122">
    <property type="entry name" value="Trans-enoyl_RdTase-like"/>
</dbReference>
<feature type="domain" description="Alcohol dehydrogenase-like N-terminal" evidence="6">
    <location>
        <begin position="28"/>
        <end position="99"/>
    </location>
</feature>
<reference evidence="7 8" key="1">
    <citation type="submission" date="2018-07" db="EMBL/GenBank/DDBJ databases">
        <title>Section-level genome sequencing of Aspergillus section Nigri to investigate inter- and intra-species variation.</title>
        <authorList>
            <consortium name="DOE Joint Genome Institute"/>
            <person name="Vesth T.C."/>
            <person name="Nybo J.L."/>
            <person name="Theobald S."/>
            <person name="Frisvad J.C."/>
            <person name="Larsen T.O."/>
            <person name="Nielsen K.F."/>
            <person name="Hoof J.B."/>
            <person name="Brandl J."/>
            <person name="Salamov A."/>
            <person name="Riley R."/>
            <person name="Gladden J.M."/>
            <person name="Phatale P."/>
            <person name="Nielsen M.T."/>
            <person name="Lyhne E.K."/>
            <person name="Kogle M.E."/>
            <person name="Strasser K."/>
            <person name="McDonnell E."/>
            <person name="Barry K."/>
            <person name="Clum A."/>
            <person name="Chen C."/>
            <person name="Nolan M."/>
            <person name="Sandor L."/>
            <person name="Kuo A."/>
            <person name="Lipzen A."/>
            <person name="Hainaut M."/>
            <person name="Drula E."/>
            <person name="Tsang A."/>
            <person name="Magnuson J.K."/>
            <person name="Henrissat B."/>
            <person name="Wiebenga A."/>
            <person name="Simmons B.A."/>
            <person name="Makela M.R."/>
            <person name="De vries R.P."/>
            <person name="Grigoriev I.V."/>
            <person name="Mortensen U.H."/>
            <person name="Baker S.E."/>
            <person name="Andersen M.R."/>
        </authorList>
    </citation>
    <scope>NUCLEOTIDE SEQUENCE [LARGE SCALE GENOMIC DNA]</scope>
    <source>
        <strain evidence="7 8">ATCC 13496</strain>
    </source>
</reference>
<comment type="similarity">
    <text evidence="1">Belongs to the zinc-containing alcohol dehydrogenase family.</text>
</comment>
<dbReference type="Gene3D" id="3.40.50.720">
    <property type="entry name" value="NAD(P)-binding Rossmann-like Domain"/>
    <property type="match status" value="1"/>
</dbReference>
<dbReference type="SUPFAM" id="SSF50129">
    <property type="entry name" value="GroES-like"/>
    <property type="match status" value="1"/>
</dbReference>
<dbReference type="PANTHER" id="PTHR45348:SF2">
    <property type="entry name" value="ZINC-TYPE ALCOHOL DEHYDROGENASE-LIKE PROTEIN C2E1P3.01"/>
    <property type="match status" value="1"/>
</dbReference>
<organism evidence="7 8">
    <name type="scientific">Aspergillus niger ATCC 13496</name>
    <dbReference type="NCBI Taxonomy" id="1353008"/>
    <lineage>
        <taxon>Eukaryota</taxon>
        <taxon>Fungi</taxon>
        <taxon>Dikarya</taxon>
        <taxon>Ascomycota</taxon>
        <taxon>Pezizomycotina</taxon>
        <taxon>Eurotiomycetes</taxon>
        <taxon>Eurotiomycetidae</taxon>
        <taxon>Eurotiales</taxon>
        <taxon>Aspergillaceae</taxon>
        <taxon>Aspergillus</taxon>
        <taxon>Aspergillus subgen. Circumdati</taxon>
    </lineage>
</organism>
<dbReference type="GO" id="GO:0016651">
    <property type="term" value="F:oxidoreductase activity, acting on NAD(P)H"/>
    <property type="evidence" value="ECO:0007669"/>
    <property type="project" value="InterPro"/>
</dbReference>
<dbReference type="Proteomes" id="UP000253845">
    <property type="component" value="Unassembled WGS sequence"/>
</dbReference>
<keyword evidence="3" id="KW-0521">NADP</keyword>
<name>A0A370C618_ASPNG</name>
<gene>
    <name evidence="7" type="ORF">M747DRAFT_349175</name>
</gene>
<feature type="transmembrane region" description="Helical" evidence="5">
    <location>
        <begin position="166"/>
        <end position="191"/>
    </location>
</feature>
<dbReference type="SUPFAM" id="SSF51735">
    <property type="entry name" value="NAD(P)-binding Rossmann-fold domains"/>
    <property type="match status" value="1"/>
</dbReference>
<sequence>MSQNCAAWIIAARTKPFIIGEAPLYKPGKGEILIRNHAVAVLISSDLCKNPVDWKIQESGLYLNTFSFILGRDAAGMVVDIGEGVTQFHRGQRVIAPKSGNSAHAAYQLFFLASQTLAVSILFYISFEQGAVLLLAISTSAAGLYLPEYLNLLLPSDTPESLEKILLVWSGASSVGTTVIQLATAFGLYVVTTASHANYEFVRSLGAADVFDYQSPTVVMDIVTRLRHMDLCSVYNAISKDKSFTRLAAIAQRLQKCIPAVSVHPCYTPTVFFHPKYVTSYGISYPPNGRIGKAIWGAFVPHALATRQLKAKPDPVKAGVSAKKIVITL</sequence>
<keyword evidence="5" id="KW-0472">Membrane</keyword>
<evidence type="ECO:0000256" key="2">
    <source>
        <dbReference type="ARBA" id="ARBA00022741"/>
    </source>
</evidence>
<dbReference type="InterPro" id="IPR036291">
    <property type="entry name" value="NAD(P)-bd_dom_sf"/>
</dbReference>
<dbReference type="AlphaFoldDB" id="A0A370C618"/>
<evidence type="ECO:0000259" key="6">
    <source>
        <dbReference type="Pfam" id="PF08240"/>
    </source>
</evidence>
<evidence type="ECO:0000256" key="5">
    <source>
        <dbReference type="SAM" id="Phobius"/>
    </source>
</evidence>
<keyword evidence="4" id="KW-0560">Oxidoreductase</keyword>
<feature type="transmembrane region" description="Helical" evidence="5">
    <location>
        <begin position="131"/>
        <end position="154"/>
    </location>
</feature>
<feature type="transmembrane region" description="Helical" evidence="5">
    <location>
        <begin position="105"/>
        <end position="125"/>
    </location>
</feature>
<dbReference type="CDD" id="cd08249">
    <property type="entry name" value="enoyl_reductase_like"/>
    <property type="match status" value="1"/>
</dbReference>
<keyword evidence="5" id="KW-1133">Transmembrane helix</keyword>
<evidence type="ECO:0000256" key="3">
    <source>
        <dbReference type="ARBA" id="ARBA00022857"/>
    </source>
</evidence>
<dbReference type="Pfam" id="PF08240">
    <property type="entry name" value="ADH_N"/>
    <property type="match status" value="1"/>
</dbReference>
<dbReference type="GO" id="GO:0000166">
    <property type="term" value="F:nucleotide binding"/>
    <property type="evidence" value="ECO:0007669"/>
    <property type="project" value="UniProtKB-KW"/>
</dbReference>
<keyword evidence="2" id="KW-0547">Nucleotide-binding</keyword>
<evidence type="ECO:0000313" key="8">
    <source>
        <dbReference type="Proteomes" id="UP000253845"/>
    </source>
</evidence>
<evidence type="ECO:0000256" key="1">
    <source>
        <dbReference type="ARBA" id="ARBA00008072"/>
    </source>
</evidence>
<protein>
    <submittedName>
        <fullName evidence="7">Zinc-binding oxidoreductase CipB</fullName>
    </submittedName>
</protein>
<evidence type="ECO:0000313" key="7">
    <source>
        <dbReference type="EMBL" id="RDH22056.1"/>
    </source>
</evidence>
<dbReference type="VEuPathDB" id="FungiDB:M747DRAFT_349175"/>
<evidence type="ECO:0000256" key="4">
    <source>
        <dbReference type="ARBA" id="ARBA00023002"/>
    </source>
</evidence>
<accession>A0A370C618</accession>
<dbReference type="EMBL" id="KZ851909">
    <property type="protein sequence ID" value="RDH22056.1"/>
    <property type="molecule type" value="Genomic_DNA"/>
</dbReference>
<proteinExistence type="inferred from homology"/>